<evidence type="ECO:0000313" key="1">
    <source>
        <dbReference type="EMBL" id="GCD19280.1"/>
    </source>
</evidence>
<proteinExistence type="predicted"/>
<dbReference type="RefSeq" id="WP_124341819.1">
    <property type="nucleotide sequence ID" value="NZ_BHYL01000059.1"/>
</dbReference>
<dbReference type="OrthoDB" id="3986956at2"/>
<dbReference type="Pfam" id="PF09660">
    <property type="entry name" value="DUF2397"/>
    <property type="match status" value="1"/>
</dbReference>
<comment type="caution">
    <text evidence="1">The sequence shown here is derived from an EMBL/GenBank/DDBJ whole genome shotgun (WGS) entry which is preliminary data.</text>
</comment>
<reference evidence="1 2" key="1">
    <citation type="submission" date="2018-11" db="EMBL/GenBank/DDBJ databases">
        <title>Draft genome sequence of Cellulomonas takizawaensis strain TKZ-21.</title>
        <authorList>
            <person name="Yamamura H."/>
            <person name="Hayashi T."/>
            <person name="Hamada M."/>
            <person name="Serisawa Y."/>
            <person name="Matsuyama K."/>
            <person name="Nakagawa Y."/>
            <person name="Otoguro M."/>
            <person name="Yanagida F."/>
            <person name="Hayakawa M."/>
        </authorList>
    </citation>
    <scope>NUCLEOTIDE SEQUENCE [LARGE SCALE GENOMIC DNA]</scope>
    <source>
        <strain evidence="1 2">TKZ-21</strain>
    </source>
</reference>
<dbReference type="Proteomes" id="UP000288246">
    <property type="component" value="Unassembled WGS sequence"/>
</dbReference>
<gene>
    <name evidence="1" type="ORF">CTKZ_08420</name>
</gene>
<evidence type="ECO:0000313" key="2">
    <source>
        <dbReference type="Proteomes" id="UP000288246"/>
    </source>
</evidence>
<dbReference type="EMBL" id="BHYL01000059">
    <property type="protein sequence ID" value="GCD19280.1"/>
    <property type="molecule type" value="Genomic_DNA"/>
</dbReference>
<keyword evidence="2" id="KW-1185">Reference proteome</keyword>
<protein>
    <submittedName>
        <fullName evidence="1">Uncharacterized protein</fullName>
    </submittedName>
</protein>
<dbReference type="InterPro" id="IPR013493">
    <property type="entry name" value="CHP02677"/>
</dbReference>
<sequence length="510" mass="55332">MTSEAAASSESVIIAVDDGRSVVAYWLSEHADEYAAILDVLEAAVDDLRPTQIVARLRTQEITLDDDAVVRRLESLQRWRAVTGRPDPSDARAAAQLLARNFRYAITGPGRRVHRLYADMRTQQVLREIPITNLNTLVTALEVLATMSRDGQLRDIPAVASHVRAAFDALENLDSGVVAAEDAIVAMAERYDLDTQTTDELKGLLVEYATRAAMHLERGVARARAALDELRPRFDQLADASVTASPDADKIRAGAIRAARGGAASEWHDLDAWCDQTDGRVARFVKRLVRAIPTLHANVRRLTSSSEQGTTRARALALARACHAHPALAEQLAAATLGDHPWRKLYGAPDEDDTIDRVPSWRTGPQIAVPENLRRTARTGSRGRAAAPRDAADARAEIAARQELRRLEHLRALREILSARPGQELTHTAAHLAHAAVLAAIRGRVSTSTRSRTGTSDGLACTIAAAGTDAVICGPGWRAILPNHTVTFHLPGRAPRTTRGNELASAERTS</sequence>
<name>A0A401UXM2_9CELL</name>
<dbReference type="AlphaFoldDB" id="A0A401UXM2"/>
<organism evidence="1 2">
    <name type="scientific">Cellulomonas algicola</name>
    <dbReference type="NCBI Taxonomy" id="2071633"/>
    <lineage>
        <taxon>Bacteria</taxon>
        <taxon>Bacillati</taxon>
        <taxon>Actinomycetota</taxon>
        <taxon>Actinomycetes</taxon>
        <taxon>Micrococcales</taxon>
        <taxon>Cellulomonadaceae</taxon>
        <taxon>Cellulomonas</taxon>
    </lineage>
</organism>
<accession>A0A401UXM2</accession>